<feature type="transmembrane region" description="Helical" evidence="8">
    <location>
        <begin position="54"/>
        <end position="75"/>
    </location>
</feature>
<name>A0A8H2LBS9_9FLAO</name>
<evidence type="ECO:0000313" key="11">
    <source>
        <dbReference type="Proteomes" id="UP000323324"/>
    </source>
</evidence>
<dbReference type="GO" id="GO:0005886">
    <property type="term" value="C:plasma membrane"/>
    <property type="evidence" value="ECO:0007669"/>
    <property type="project" value="UniProtKB-SubCell"/>
</dbReference>
<comment type="caution">
    <text evidence="10">The sequence shown here is derived from an EMBL/GenBank/DDBJ whole genome shotgun (WGS) entry which is preliminary data.</text>
</comment>
<dbReference type="RefSeq" id="WP_148370132.1">
    <property type="nucleotide sequence ID" value="NZ_VSKM01000009.1"/>
</dbReference>
<reference evidence="10 11" key="1">
    <citation type="submission" date="2019-08" db="EMBL/GenBank/DDBJ databases">
        <title>Genomes of Antarctic Bizionia species.</title>
        <authorList>
            <person name="Bowman J.P."/>
        </authorList>
    </citation>
    <scope>NUCLEOTIDE SEQUENCE [LARGE SCALE GENOMIC DNA]</scope>
    <source>
        <strain evidence="10 11">HFD</strain>
    </source>
</reference>
<protein>
    <recommendedName>
        <fullName evidence="9">Pycsar effector protein domain-containing protein</fullName>
    </recommendedName>
</protein>
<keyword evidence="2" id="KW-1003">Cell membrane</keyword>
<keyword evidence="3 8" id="KW-0812">Transmembrane</keyword>
<dbReference type="GO" id="GO:0000166">
    <property type="term" value="F:nucleotide binding"/>
    <property type="evidence" value="ECO:0007669"/>
    <property type="project" value="UniProtKB-KW"/>
</dbReference>
<proteinExistence type="predicted"/>
<evidence type="ECO:0000256" key="5">
    <source>
        <dbReference type="ARBA" id="ARBA00022989"/>
    </source>
</evidence>
<keyword evidence="11" id="KW-1185">Reference proteome</keyword>
<keyword evidence="4" id="KW-0547">Nucleotide-binding</keyword>
<dbReference type="EMBL" id="VSKM01000009">
    <property type="protein sequence ID" value="TYB73024.1"/>
    <property type="molecule type" value="Genomic_DNA"/>
</dbReference>
<evidence type="ECO:0000256" key="4">
    <source>
        <dbReference type="ARBA" id="ARBA00022741"/>
    </source>
</evidence>
<dbReference type="Pfam" id="PF18967">
    <property type="entry name" value="PycTM"/>
    <property type="match status" value="1"/>
</dbReference>
<comment type="subcellular location">
    <subcellularLocation>
        <location evidence="1">Cell membrane</location>
    </subcellularLocation>
</comment>
<evidence type="ECO:0000259" key="9">
    <source>
        <dbReference type="Pfam" id="PF18967"/>
    </source>
</evidence>
<evidence type="ECO:0000256" key="6">
    <source>
        <dbReference type="ARBA" id="ARBA00023118"/>
    </source>
</evidence>
<dbReference type="Proteomes" id="UP000323324">
    <property type="component" value="Unassembled WGS sequence"/>
</dbReference>
<evidence type="ECO:0000256" key="8">
    <source>
        <dbReference type="SAM" id="Phobius"/>
    </source>
</evidence>
<evidence type="ECO:0000256" key="1">
    <source>
        <dbReference type="ARBA" id="ARBA00004236"/>
    </source>
</evidence>
<accession>A0A8H2LBS9</accession>
<gene>
    <name evidence="10" type="ORF">ES676_09710</name>
</gene>
<dbReference type="InterPro" id="IPR043760">
    <property type="entry name" value="PycTM_dom"/>
</dbReference>
<organism evidence="10 11">
    <name type="scientific">Bizionia saleffrena</name>
    <dbReference type="NCBI Taxonomy" id="291189"/>
    <lineage>
        <taxon>Bacteria</taxon>
        <taxon>Pseudomonadati</taxon>
        <taxon>Bacteroidota</taxon>
        <taxon>Flavobacteriia</taxon>
        <taxon>Flavobacteriales</taxon>
        <taxon>Flavobacteriaceae</taxon>
        <taxon>Bizionia</taxon>
    </lineage>
</organism>
<feature type="transmembrane region" description="Helical" evidence="8">
    <location>
        <begin position="21"/>
        <end position="42"/>
    </location>
</feature>
<evidence type="ECO:0000256" key="7">
    <source>
        <dbReference type="ARBA" id="ARBA00023136"/>
    </source>
</evidence>
<evidence type="ECO:0000313" key="10">
    <source>
        <dbReference type="EMBL" id="TYB73024.1"/>
    </source>
</evidence>
<evidence type="ECO:0000256" key="2">
    <source>
        <dbReference type="ARBA" id="ARBA00022475"/>
    </source>
</evidence>
<keyword evidence="5 8" id="KW-1133">Transmembrane helix</keyword>
<dbReference type="GO" id="GO:0051607">
    <property type="term" value="P:defense response to virus"/>
    <property type="evidence" value="ECO:0007669"/>
    <property type="project" value="UniProtKB-KW"/>
</dbReference>
<dbReference type="AlphaFoldDB" id="A0A8H2LBS9"/>
<evidence type="ECO:0000256" key="3">
    <source>
        <dbReference type="ARBA" id="ARBA00022692"/>
    </source>
</evidence>
<keyword evidence="6" id="KW-0051">Antiviral defense</keyword>
<feature type="domain" description="Pycsar effector protein" evidence="9">
    <location>
        <begin position="5"/>
        <end position="167"/>
    </location>
</feature>
<keyword evidence="7 8" id="KW-0472">Membrane</keyword>
<sequence>MNKELLEIHSNVKDWLKFGEAKNAMLIAFNAASIYGVAKLPFLDKTEDTSYLSVYFSIVMILLIASAVVCLISFVPRLKFILISISNSKDKKNIFFFEHLGKSTPRKILESLKSKGVKREFSEIDEDIAVQIHSLANVATRKYSLFTIAVWITVAAYITIPVAGIFALYNYKN</sequence>
<feature type="transmembrane region" description="Helical" evidence="8">
    <location>
        <begin position="143"/>
        <end position="169"/>
    </location>
</feature>